<dbReference type="Pfam" id="PF00520">
    <property type="entry name" value="Ion_trans"/>
    <property type="match status" value="2"/>
</dbReference>
<evidence type="ECO:0000256" key="5">
    <source>
        <dbReference type="ARBA" id="ARBA00022673"/>
    </source>
</evidence>
<evidence type="ECO:0000256" key="10">
    <source>
        <dbReference type="ARBA" id="ARBA00022989"/>
    </source>
</evidence>
<feature type="transmembrane region" description="Helical" evidence="16">
    <location>
        <begin position="376"/>
        <end position="397"/>
    </location>
</feature>
<dbReference type="GO" id="GO:0008331">
    <property type="term" value="F:high voltage-gated calcium channel activity"/>
    <property type="evidence" value="ECO:0007669"/>
    <property type="project" value="TreeGrafter"/>
</dbReference>
<feature type="transmembrane region" description="Helical" evidence="16">
    <location>
        <begin position="690"/>
        <end position="709"/>
    </location>
</feature>
<evidence type="ECO:0000256" key="7">
    <source>
        <dbReference type="ARBA" id="ARBA00022737"/>
    </source>
</evidence>
<evidence type="ECO:0000256" key="15">
    <source>
        <dbReference type="SAM" id="MobiDB-lite"/>
    </source>
</evidence>
<reference evidence="19" key="1">
    <citation type="submission" date="2019-06" db="EMBL/GenBank/DDBJ databases">
        <authorList>
            <person name="Zheng W."/>
        </authorList>
    </citation>
    <scope>NUCLEOTIDE SEQUENCE</scope>
    <source>
        <strain evidence="19">QDHG01</strain>
    </source>
</reference>
<dbReference type="PROSITE" id="PS50222">
    <property type="entry name" value="EF_HAND_2"/>
    <property type="match status" value="1"/>
</dbReference>
<dbReference type="SUPFAM" id="SSF81324">
    <property type="entry name" value="Voltage-gated potassium channels"/>
    <property type="match status" value="2"/>
</dbReference>
<organism evidence="19 20">
    <name type="scientific">Halteria grandinella</name>
    <dbReference type="NCBI Taxonomy" id="5974"/>
    <lineage>
        <taxon>Eukaryota</taxon>
        <taxon>Sar</taxon>
        <taxon>Alveolata</taxon>
        <taxon>Ciliophora</taxon>
        <taxon>Intramacronucleata</taxon>
        <taxon>Spirotrichea</taxon>
        <taxon>Stichotrichia</taxon>
        <taxon>Sporadotrichida</taxon>
        <taxon>Halteriidae</taxon>
        <taxon>Halteria</taxon>
    </lineage>
</organism>
<keyword evidence="17" id="KW-0732">Signal</keyword>
<feature type="chain" id="PRO_5035280459" description="EF-hand domain-containing protein" evidence="17">
    <location>
        <begin position="21"/>
        <end position="1140"/>
    </location>
</feature>
<evidence type="ECO:0000256" key="8">
    <source>
        <dbReference type="ARBA" id="ARBA00022837"/>
    </source>
</evidence>
<gene>
    <name evidence="19" type="ORF">FGO68_gene13339</name>
</gene>
<evidence type="ECO:0000256" key="3">
    <source>
        <dbReference type="ARBA" id="ARBA00022553"/>
    </source>
</evidence>
<feature type="transmembrane region" description="Helical" evidence="16">
    <location>
        <begin position="658"/>
        <end position="678"/>
    </location>
</feature>
<accession>A0A8J8TA71</accession>
<dbReference type="PANTHER" id="PTHR45628:SF7">
    <property type="entry name" value="VOLTAGE-DEPENDENT CALCIUM CHANNEL TYPE A SUBUNIT ALPHA-1"/>
    <property type="match status" value="1"/>
</dbReference>
<keyword evidence="20" id="KW-1185">Reference proteome</keyword>
<keyword evidence="8" id="KW-0106">Calcium</keyword>
<evidence type="ECO:0000256" key="9">
    <source>
        <dbReference type="ARBA" id="ARBA00022882"/>
    </source>
</evidence>
<dbReference type="OrthoDB" id="193091at2759"/>
<feature type="compositionally biased region" description="Acidic residues" evidence="15">
    <location>
        <begin position="1025"/>
        <end position="1034"/>
    </location>
</feature>
<evidence type="ECO:0000313" key="20">
    <source>
        <dbReference type="Proteomes" id="UP000785679"/>
    </source>
</evidence>
<feature type="transmembrane region" description="Helical" evidence="16">
    <location>
        <begin position="884"/>
        <end position="906"/>
    </location>
</feature>
<dbReference type="GO" id="GO:0005891">
    <property type="term" value="C:voltage-gated calcium channel complex"/>
    <property type="evidence" value="ECO:0007669"/>
    <property type="project" value="TreeGrafter"/>
</dbReference>
<dbReference type="Gene3D" id="1.10.238.10">
    <property type="entry name" value="EF-hand"/>
    <property type="match status" value="1"/>
</dbReference>
<evidence type="ECO:0000259" key="18">
    <source>
        <dbReference type="PROSITE" id="PS50222"/>
    </source>
</evidence>
<evidence type="ECO:0000256" key="14">
    <source>
        <dbReference type="ARBA" id="ARBA00023303"/>
    </source>
</evidence>
<evidence type="ECO:0000256" key="16">
    <source>
        <dbReference type="SAM" id="Phobius"/>
    </source>
</evidence>
<dbReference type="EMBL" id="RRYP01000115">
    <property type="protein sequence ID" value="TNV87979.1"/>
    <property type="molecule type" value="Genomic_DNA"/>
</dbReference>
<feature type="transmembrane region" description="Helical" evidence="16">
    <location>
        <begin position="338"/>
        <end position="356"/>
    </location>
</feature>
<evidence type="ECO:0000256" key="13">
    <source>
        <dbReference type="ARBA" id="ARBA00023180"/>
    </source>
</evidence>
<keyword evidence="13" id="KW-0325">Glycoprotein</keyword>
<keyword evidence="10 16" id="KW-1133">Transmembrane helix</keyword>
<keyword evidence="3" id="KW-0597">Phosphoprotein</keyword>
<keyword evidence="6 16" id="KW-0812">Transmembrane</keyword>
<feature type="region of interest" description="Disordered" evidence="15">
    <location>
        <begin position="1020"/>
        <end position="1045"/>
    </location>
</feature>
<feature type="transmembrane region" description="Helical" evidence="16">
    <location>
        <begin position="721"/>
        <end position="739"/>
    </location>
</feature>
<dbReference type="Proteomes" id="UP000785679">
    <property type="component" value="Unassembled WGS sequence"/>
</dbReference>
<dbReference type="InterPro" id="IPR005821">
    <property type="entry name" value="Ion_trans_dom"/>
</dbReference>
<dbReference type="FunFam" id="1.20.120.350:FF:000009">
    <property type="entry name" value="Voltage-dependent T-type calcium channel subunit alpha"/>
    <property type="match status" value="1"/>
</dbReference>
<dbReference type="AlphaFoldDB" id="A0A8J8TA71"/>
<evidence type="ECO:0000256" key="4">
    <source>
        <dbReference type="ARBA" id="ARBA00022568"/>
    </source>
</evidence>
<dbReference type="GO" id="GO:0005509">
    <property type="term" value="F:calcium ion binding"/>
    <property type="evidence" value="ECO:0007669"/>
    <property type="project" value="InterPro"/>
</dbReference>
<keyword evidence="5" id="KW-0107">Calcium channel</keyword>
<feature type="transmembrane region" description="Helical" evidence="16">
    <location>
        <begin position="573"/>
        <end position="599"/>
    </location>
</feature>
<name>A0A8J8TA71_HALGN</name>
<sequence length="1140" mass="131903">MIFLNLFLAILLDNFDDVDEEDDEAEGESIKKRIIAKVKELYHKIFRKVLDQSFPNQDPSHLTKSSPTIKIEELRDADSVDQIDEDFVEEDNIQNREAQDMSYSMRDANSNSQLLPLSQLRNEFTNRILVQPLDIIDEADERSVYNQRGRQAATGIDFRRTGEYGEDFMRKEADQTMLPEKQGIDSQLRDHVEKEVMLNNLIIEEEKSSDRVEDEDALQIPHINNVNNSVPDLHHELKNQNSLQKQKQRATLDYKKIHSSYEVDVPEQRDFSPETKFNSSGKKVKSFALIMYQRQQSMQIRAQKSFISKAQCEGNSLFIFSNRNFVRVVIARITKSKYFEMVILFLICFSSILLALDNPLNDPESNLVYFLFYADYVLTAVFTIEAVFKIVTFGFLFNKSKSYMRNTWNIMDSVVVVVSIISLAMQSNKIKTVKILRLLRVLRPLRVISRNKGLKIGIQALFKALPNIFNVIVVSLLFFIIFAIIGVNYFKGSFFYCQSGDDLIFDVERLVETKWDCFNFGGAWLNADQNFDNVAEAMSTLFQMATTEGWIDMMNRGVDSVGIDYQPVRNQNVYWALFFILFIILGNFFILNLFAGVVVSTFNKEKQILEKTHLLLEHQTRWIEQKKLLLSFKPKVEIGKDANKCRKMLIRVVTSQRFEFFILGCIAMNTIMLAMNWYSQSPQVDDSIDYVNYGFALIYVFEAIVRIIALGVKRYFSDQGNAFDFMIVIASIISSIFSIKMKVDFGSSATFIRALRTARFFTYISFTRQIKTLFETLVVTLPALTNIGGLLLLFLYIYSVLGVFLFADVKLQSDLDIHANFQSFGYAFMTLMRCSTGEAWDYIMMDLSRQSTVVFQCSYDDFSYDEYVKHGYQTQGCGSGAGQIYFMTFYFMVPLIFLNLFIAIILEGFEQTSKKENSAVQEEDIEHFLRVWEKFDEEGKGVIRISKFNEFLFALGKPLGWDEETYGSNQRLQDLFLEELNLPTYSGFRELLFWDVIQGLTKIYIIRLQLEKEYKEASRLHSETEGEVQEDEAGESMKNLKGSDIPIDPDRKLELRLELEFENINQALWEVGEVEAIMIRERNIKSQFSQNKDETYTTGHIKAARKIMQALMKIRENKVKLAAVAQSPSRESSGAYNKQE</sequence>
<feature type="domain" description="EF-hand" evidence="18">
    <location>
        <begin position="923"/>
        <end position="958"/>
    </location>
</feature>
<evidence type="ECO:0000256" key="12">
    <source>
        <dbReference type="ARBA" id="ARBA00023136"/>
    </source>
</evidence>
<comment type="caution">
    <text evidence="19">The sequence shown here is derived from an EMBL/GenBank/DDBJ whole genome shotgun (WGS) entry which is preliminary data.</text>
</comment>
<dbReference type="Gene3D" id="1.10.287.70">
    <property type="match status" value="2"/>
</dbReference>
<evidence type="ECO:0000256" key="17">
    <source>
        <dbReference type="SAM" id="SignalP"/>
    </source>
</evidence>
<feature type="transmembrane region" description="Helical" evidence="16">
    <location>
        <begin position="468"/>
        <end position="490"/>
    </location>
</feature>
<dbReference type="FunFam" id="1.10.287.70:FF:000117">
    <property type="entry name" value="Voltage-gated Ca2+ channel, alpha subunit"/>
    <property type="match status" value="1"/>
</dbReference>
<proteinExistence type="predicted"/>
<dbReference type="InterPro" id="IPR027359">
    <property type="entry name" value="Volt_channel_dom_sf"/>
</dbReference>
<dbReference type="InterPro" id="IPR050599">
    <property type="entry name" value="VDCC_alpha-1_subunit"/>
</dbReference>
<evidence type="ECO:0000256" key="6">
    <source>
        <dbReference type="ARBA" id="ARBA00022692"/>
    </source>
</evidence>
<dbReference type="PANTHER" id="PTHR45628">
    <property type="entry name" value="VOLTAGE-DEPENDENT CALCIUM CHANNEL TYPE A SUBUNIT ALPHA-1"/>
    <property type="match status" value="1"/>
</dbReference>
<feature type="signal peptide" evidence="17">
    <location>
        <begin position="1"/>
        <end position="20"/>
    </location>
</feature>
<keyword evidence="7" id="KW-0677">Repeat</keyword>
<evidence type="ECO:0000256" key="2">
    <source>
        <dbReference type="ARBA" id="ARBA00022448"/>
    </source>
</evidence>
<evidence type="ECO:0000313" key="19">
    <source>
        <dbReference type="EMBL" id="TNV87979.1"/>
    </source>
</evidence>
<evidence type="ECO:0000256" key="1">
    <source>
        <dbReference type="ARBA" id="ARBA00004141"/>
    </source>
</evidence>
<keyword evidence="14" id="KW-0407">Ion channel</keyword>
<keyword evidence="2" id="KW-0813">Transport</keyword>
<feature type="transmembrane region" description="Helical" evidence="16">
    <location>
        <begin position="778"/>
        <end position="807"/>
    </location>
</feature>
<comment type="subcellular location">
    <subcellularLocation>
        <location evidence="1">Membrane</location>
        <topology evidence="1">Multi-pass membrane protein</topology>
    </subcellularLocation>
</comment>
<dbReference type="Gene3D" id="1.20.120.350">
    <property type="entry name" value="Voltage-gated potassium channels. Chain C"/>
    <property type="match status" value="2"/>
</dbReference>
<keyword evidence="11" id="KW-0406">Ion transport</keyword>
<dbReference type="GO" id="GO:0098703">
    <property type="term" value="P:calcium ion import across plasma membrane"/>
    <property type="evidence" value="ECO:0007669"/>
    <property type="project" value="TreeGrafter"/>
</dbReference>
<dbReference type="InterPro" id="IPR002048">
    <property type="entry name" value="EF_hand_dom"/>
</dbReference>
<keyword evidence="12 16" id="KW-0472">Membrane</keyword>
<protein>
    <recommendedName>
        <fullName evidence="18">EF-hand domain-containing protein</fullName>
    </recommendedName>
</protein>
<keyword evidence="4" id="KW-0109">Calcium transport</keyword>
<evidence type="ECO:0000256" key="11">
    <source>
        <dbReference type="ARBA" id="ARBA00023065"/>
    </source>
</evidence>
<keyword evidence="9" id="KW-0851">Voltage-gated channel</keyword>